<comment type="similarity">
    <text evidence="2">Belongs to the glycosyltransferase 41 family. O-GlcNAc transferase subfamily.</text>
</comment>
<evidence type="ECO:0000313" key="11">
    <source>
        <dbReference type="EMBL" id="SEH33792.1"/>
    </source>
</evidence>
<dbReference type="Pfam" id="PF14559">
    <property type="entry name" value="TPR_19"/>
    <property type="match status" value="1"/>
</dbReference>
<keyword evidence="4" id="KW-0328">Glycosyltransferase</keyword>
<dbReference type="Gene3D" id="3.40.50.11380">
    <property type="match status" value="1"/>
</dbReference>
<evidence type="ECO:0000256" key="2">
    <source>
        <dbReference type="ARBA" id="ARBA00005386"/>
    </source>
</evidence>
<dbReference type="SUPFAM" id="SSF53756">
    <property type="entry name" value="UDP-Glycosyltransferase/glycogen phosphorylase"/>
    <property type="match status" value="1"/>
</dbReference>
<evidence type="ECO:0000256" key="4">
    <source>
        <dbReference type="ARBA" id="ARBA00022676"/>
    </source>
</evidence>
<feature type="domain" description="O-GlcNAc transferase C-terminal" evidence="10">
    <location>
        <begin position="486"/>
        <end position="659"/>
    </location>
</feature>
<accession>A0A1H6HF98</accession>
<dbReference type="SMART" id="SM00028">
    <property type="entry name" value="TPR"/>
    <property type="match status" value="6"/>
</dbReference>
<dbReference type="RefSeq" id="WP_170834545.1">
    <property type="nucleotide sequence ID" value="NZ_FNWO01000005.1"/>
</dbReference>
<keyword evidence="6" id="KW-0677">Repeat</keyword>
<dbReference type="SUPFAM" id="SSF48452">
    <property type="entry name" value="TPR-like"/>
    <property type="match status" value="1"/>
</dbReference>
<evidence type="ECO:0000256" key="5">
    <source>
        <dbReference type="ARBA" id="ARBA00022679"/>
    </source>
</evidence>
<dbReference type="InterPro" id="IPR037919">
    <property type="entry name" value="OGT"/>
</dbReference>
<feature type="repeat" description="TPR" evidence="8">
    <location>
        <begin position="161"/>
        <end position="194"/>
    </location>
</feature>
<dbReference type="InterPro" id="IPR029489">
    <property type="entry name" value="OGT/SEC/SPY_C"/>
</dbReference>
<dbReference type="GO" id="GO:0006493">
    <property type="term" value="P:protein O-linked glycosylation"/>
    <property type="evidence" value="ECO:0007669"/>
    <property type="project" value="InterPro"/>
</dbReference>
<dbReference type="Gene3D" id="1.25.40.10">
    <property type="entry name" value="Tetratricopeptide repeat domain"/>
    <property type="match status" value="4"/>
</dbReference>
<dbReference type="Pfam" id="PF13414">
    <property type="entry name" value="TPR_11"/>
    <property type="match status" value="2"/>
</dbReference>
<protein>
    <recommendedName>
        <fullName evidence="3">protein O-GlcNAc transferase</fullName>
        <ecNumber evidence="3">2.4.1.255</ecNumber>
    </recommendedName>
</protein>
<sequence length="719" mass="78844">MNRKQRRAQEKHGPAPIAPGAAASIPKMLTEAFQHHQAGRLSEAAQLYQQILGLDPRHADSLHLLGNVAYSVGRHDLAVDLINQAIAVNAKVAMYHCTLGNAQKELGRLDDAISCWRRALALKPDYPEAHSNLGLVLREQGRIDEAVAHCRKAIALRADFPEAHNNLGSAVQAQGRLDDAAAAFRQAIALRPDYTEAHSNLGIVQQDLGRPDEARASHLRAQETRPGSLRYSCNAQLFMPIIADSTEAIAVSRKRYEAGIGALTDSPPFLDVSIKDVNPRSFYLAYHNVDNRPVMEALHRLFRAKVGGLTFTAPHLAGWQSPAVRGRRVRVGFLSEFLVGHTVGNLNQGFIEHLDRDRFDVVLIHTAHAKRDALSNILDRLADTSLTLPHSLEAQQQAVAAAELDVLIYPDIGMAPSTYFLAYARLAPVQAVMWGHPDTTGLDSIDYFVSSKSIEPDNAQDVYTERLIRLDRLNCYYTPPQAPTDILSRAELGLPETGILYGCPQSLFKFHPDFDAVLAAIALGDPTGRIVLIAGDNASWAEQIRARWQKTDPILLERTLFLPRMPRDRFVMMLAHIDILLDPIHFGSGNTLYEAMVGGTPVITWPGQFMRGRIVAGAYRQMGIADAPIAPRIEDYAPLALALGRDPDRREALRQSLRSAAGRDLFMDMSAVRGIEAFLDAAVAAAGRGERLPTDWHPDLQAGQSPEGGSRETGGPHAG</sequence>
<dbReference type="AlphaFoldDB" id="A0A1H6HF98"/>
<evidence type="ECO:0000256" key="3">
    <source>
        <dbReference type="ARBA" id="ARBA00011970"/>
    </source>
</evidence>
<evidence type="ECO:0000256" key="6">
    <source>
        <dbReference type="ARBA" id="ARBA00022737"/>
    </source>
</evidence>
<feature type="region of interest" description="Disordered" evidence="9">
    <location>
        <begin position="690"/>
        <end position="719"/>
    </location>
</feature>
<name>A0A1H6HF98_MAGFU</name>
<dbReference type="PROSITE" id="PS50005">
    <property type="entry name" value="TPR"/>
    <property type="match status" value="3"/>
</dbReference>
<dbReference type="GO" id="GO:0097363">
    <property type="term" value="F:protein O-acetylglucosaminyltransferase activity"/>
    <property type="evidence" value="ECO:0007669"/>
    <property type="project" value="UniProtKB-EC"/>
</dbReference>
<evidence type="ECO:0000256" key="8">
    <source>
        <dbReference type="PROSITE-ProRule" id="PRU00339"/>
    </source>
</evidence>
<dbReference type="Proteomes" id="UP000182983">
    <property type="component" value="Unassembled WGS sequence"/>
</dbReference>
<evidence type="ECO:0000256" key="7">
    <source>
        <dbReference type="ARBA" id="ARBA00022803"/>
    </source>
</evidence>
<dbReference type="Gene3D" id="3.40.50.2000">
    <property type="entry name" value="Glycogen Phosphorylase B"/>
    <property type="match status" value="1"/>
</dbReference>
<comment type="pathway">
    <text evidence="1">Protein modification; protein glycosylation.</text>
</comment>
<evidence type="ECO:0000256" key="9">
    <source>
        <dbReference type="SAM" id="MobiDB-lite"/>
    </source>
</evidence>
<proteinExistence type="inferred from homology"/>
<evidence type="ECO:0000313" key="12">
    <source>
        <dbReference type="Proteomes" id="UP000182983"/>
    </source>
</evidence>
<feature type="repeat" description="TPR" evidence="8">
    <location>
        <begin position="127"/>
        <end position="160"/>
    </location>
</feature>
<dbReference type="EC" id="2.4.1.255" evidence="3"/>
<feature type="region of interest" description="Disordered" evidence="9">
    <location>
        <begin position="1"/>
        <end position="21"/>
    </location>
</feature>
<evidence type="ECO:0000256" key="1">
    <source>
        <dbReference type="ARBA" id="ARBA00004922"/>
    </source>
</evidence>
<keyword evidence="12" id="KW-1185">Reference proteome</keyword>
<gene>
    <name evidence="11" type="ORF">SAMN04244559_01445</name>
</gene>
<keyword evidence="7 8" id="KW-0802">TPR repeat</keyword>
<organism evidence="11 12">
    <name type="scientific">Magnetospirillum fulvum</name>
    <name type="common">Rhodospirillum fulvum</name>
    <dbReference type="NCBI Taxonomy" id="1082"/>
    <lineage>
        <taxon>Bacteria</taxon>
        <taxon>Pseudomonadati</taxon>
        <taxon>Pseudomonadota</taxon>
        <taxon>Alphaproteobacteria</taxon>
        <taxon>Rhodospirillales</taxon>
        <taxon>Rhodospirillaceae</taxon>
        <taxon>Magnetospirillum</taxon>
    </lineage>
</organism>
<reference evidence="12" key="1">
    <citation type="submission" date="2016-10" db="EMBL/GenBank/DDBJ databases">
        <authorList>
            <person name="Varghese N."/>
            <person name="Submissions S."/>
        </authorList>
    </citation>
    <scope>NUCLEOTIDE SEQUENCE [LARGE SCALE GENOMIC DNA]</scope>
    <source>
        <strain evidence="12">DSM 13234</strain>
    </source>
</reference>
<evidence type="ECO:0000259" key="10">
    <source>
        <dbReference type="Pfam" id="PF13844"/>
    </source>
</evidence>
<dbReference type="InterPro" id="IPR019734">
    <property type="entry name" value="TPR_rpt"/>
</dbReference>
<dbReference type="PANTHER" id="PTHR44366">
    <property type="entry name" value="UDP-N-ACETYLGLUCOSAMINE--PEPTIDE N-ACETYLGLUCOSAMINYLTRANSFERASE 110 KDA SUBUNIT"/>
    <property type="match status" value="1"/>
</dbReference>
<dbReference type="InterPro" id="IPR011990">
    <property type="entry name" value="TPR-like_helical_dom_sf"/>
</dbReference>
<dbReference type="Pfam" id="PF13844">
    <property type="entry name" value="Glyco_transf_41"/>
    <property type="match status" value="1"/>
</dbReference>
<feature type="repeat" description="TPR" evidence="8">
    <location>
        <begin position="93"/>
        <end position="126"/>
    </location>
</feature>
<keyword evidence="5 11" id="KW-0808">Transferase</keyword>
<dbReference type="PANTHER" id="PTHR44366:SF1">
    <property type="entry name" value="UDP-N-ACETYLGLUCOSAMINE--PEPTIDE N-ACETYLGLUCOSAMINYLTRANSFERASE 110 KDA SUBUNIT"/>
    <property type="match status" value="1"/>
</dbReference>
<dbReference type="EMBL" id="FNWO01000005">
    <property type="protein sequence ID" value="SEH33792.1"/>
    <property type="molecule type" value="Genomic_DNA"/>
</dbReference>